<dbReference type="InterPro" id="IPR050613">
    <property type="entry name" value="Sec_Metabolite_Reg"/>
</dbReference>
<dbReference type="SMART" id="SM00066">
    <property type="entry name" value="GAL4"/>
    <property type="match status" value="1"/>
</dbReference>
<dbReference type="GO" id="GO:0000981">
    <property type="term" value="F:DNA-binding transcription factor activity, RNA polymerase II-specific"/>
    <property type="evidence" value="ECO:0007669"/>
    <property type="project" value="InterPro"/>
</dbReference>
<keyword evidence="6" id="KW-0472">Membrane</keyword>
<evidence type="ECO:0000256" key="6">
    <source>
        <dbReference type="SAM" id="Phobius"/>
    </source>
</evidence>
<sequence>MVSGPSLVTRSAYYQERMPTPMSLPDQSLSCERCRKKKIGCNKALPRCNRCLASNVDCVYPTRRRRTRRSRTVYRARQNDGAFNGALSDVLRRLTSLEQSVTAAPTQSPAADGWRSLPHPTLSTLSHNEILETPRNNSNYNPVPDFVQEHIPIYHTEQTIPNIPVLSPDTGGASLWDDASITKSMVTKWVNVFYDISWGPELPVGKEFLLRLPDLFDLPHVKIDTSALLVYYSVLLQGLFMDRGLDHRRKDYASYLYRKLLEHAKDWDFEAQPTLTDLYAALLSIFTTNWFFDRELSWKFHCSAYRIACNLGFFLLDVDVDGNCPSPHSLSPHKDQMRFCIWNLVHNDCNFRFHLDKPGLVDPSTMVVKFPELSTWNPNERLNRSVQINFLVTTRLTFTKLQFFDMMDDARQNGSQLCDQLIENLIKESQTALTDWKIDESLEATKHSSSAWFYDELIQNACTTIILLNRQRSVSNSLASKKQSLEAARRAIETMKRVVNIDSTGWYWPICYFSFYSVVTILTIFANILETNDPTAIAHDMSLAVWVGAMLVEWTAEREELRPVEAAVSTLNDICRQVKLCTSSIQIQPNSQLVMGATPVDGMILCTSSLETLNCIGIKAQDLVQKPHETILLVERWIYSQRLSSRPEI</sequence>
<dbReference type="EMBL" id="ML738590">
    <property type="protein sequence ID" value="KAE8167213.1"/>
    <property type="molecule type" value="Genomic_DNA"/>
</dbReference>
<proteinExistence type="predicted"/>
<name>A0A5N6V8T4_ASPTM</name>
<dbReference type="PANTHER" id="PTHR31001">
    <property type="entry name" value="UNCHARACTERIZED TRANSCRIPTIONAL REGULATORY PROTEIN"/>
    <property type="match status" value="1"/>
</dbReference>
<evidence type="ECO:0000256" key="2">
    <source>
        <dbReference type="ARBA" id="ARBA00023015"/>
    </source>
</evidence>
<evidence type="ECO:0000259" key="7">
    <source>
        <dbReference type="PROSITE" id="PS50048"/>
    </source>
</evidence>
<dbReference type="Pfam" id="PF00172">
    <property type="entry name" value="Zn_clus"/>
    <property type="match status" value="1"/>
</dbReference>
<dbReference type="AlphaFoldDB" id="A0A5N6V8T4"/>
<dbReference type="InterPro" id="IPR036864">
    <property type="entry name" value="Zn2-C6_fun-type_DNA-bd_sf"/>
</dbReference>
<evidence type="ECO:0000256" key="3">
    <source>
        <dbReference type="ARBA" id="ARBA00023125"/>
    </source>
</evidence>
<evidence type="ECO:0000313" key="9">
    <source>
        <dbReference type="Proteomes" id="UP000326950"/>
    </source>
</evidence>
<dbReference type="CDD" id="cd12148">
    <property type="entry name" value="fungal_TF_MHR"/>
    <property type="match status" value="1"/>
</dbReference>
<keyword evidence="4" id="KW-0804">Transcription</keyword>
<dbReference type="SUPFAM" id="SSF57701">
    <property type="entry name" value="Zn2/Cys6 DNA-binding domain"/>
    <property type="match status" value="1"/>
</dbReference>
<keyword evidence="2" id="KW-0805">Transcription regulation</keyword>
<comment type="subcellular location">
    <subcellularLocation>
        <location evidence="1">Nucleus</location>
    </subcellularLocation>
</comment>
<dbReference type="GO" id="GO:0008270">
    <property type="term" value="F:zinc ion binding"/>
    <property type="evidence" value="ECO:0007669"/>
    <property type="project" value="InterPro"/>
</dbReference>
<dbReference type="Gene3D" id="4.10.240.10">
    <property type="entry name" value="Zn(2)-C6 fungal-type DNA-binding domain"/>
    <property type="match status" value="1"/>
</dbReference>
<evidence type="ECO:0000256" key="4">
    <source>
        <dbReference type="ARBA" id="ARBA00023163"/>
    </source>
</evidence>
<protein>
    <recommendedName>
        <fullName evidence="7">Zn(2)-C6 fungal-type domain-containing protein</fullName>
    </recommendedName>
</protein>
<keyword evidence="3" id="KW-0238">DNA-binding</keyword>
<dbReference type="GO" id="GO:0009893">
    <property type="term" value="P:positive regulation of metabolic process"/>
    <property type="evidence" value="ECO:0007669"/>
    <property type="project" value="UniProtKB-ARBA"/>
</dbReference>
<dbReference type="PROSITE" id="PS50048">
    <property type="entry name" value="ZN2_CY6_FUNGAL_2"/>
    <property type="match status" value="1"/>
</dbReference>
<evidence type="ECO:0000256" key="1">
    <source>
        <dbReference type="ARBA" id="ARBA00004123"/>
    </source>
</evidence>
<dbReference type="PANTHER" id="PTHR31001:SF90">
    <property type="entry name" value="CENTROMERE DNA-BINDING PROTEIN COMPLEX CBF3 SUBUNIT B"/>
    <property type="match status" value="1"/>
</dbReference>
<feature type="transmembrane region" description="Helical" evidence="6">
    <location>
        <begin position="506"/>
        <end position="529"/>
    </location>
</feature>
<organism evidence="8 9">
    <name type="scientific">Aspergillus tamarii</name>
    <dbReference type="NCBI Taxonomy" id="41984"/>
    <lineage>
        <taxon>Eukaryota</taxon>
        <taxon>Fungi</taxon>
        <taxon>Dikarya</taxon>
        <taxon>Ascomycota</taxon>
        <taxon>Pezizomycotina</taxon>
        <taxon>Eurotiomycetes</taxon>
        <taxon>Eurotiomycetidae</taxon>
        <taxon>Eurotiales</taxon>
        <taxon>Aspergillaceae</taxon>
        <taxon>Aspergillus</taxon>
        <taxon>Aspergillus subgen. Circumdati</taxon>
    </lineage>
</organism>
<dbReference type="PROSITE" id="PS00463">
    <property type="entry name" value="ZN2_CY6_FUNGAL_1"/>
    <property type="match status" value="1"/>
</dbReference>
<feature type="domain" description="Zn(2)-C6 fungal-type" evidence="7">
    <location>
        <begin position="30"/>
        <end position="60"/>
    </location>
</feature>
<dbReference type="OrthoDB" id="2740448at2759"/>
<dbReference type="InterPro" id="IPR001138">
    <property type="entry name" value="Zn2Cys6_DnaBD"/>
</dbReference>
<keyword evidence="6" id="KW-1133">Transmembrane helix</keyword>
<accession>A0A5N6V8T4</accession>
<keyword evidence="5" id="KW-0539">Nucleus</keyword>
<evidence type="ECO:0000313" key="8">
    <source>
        <dbReference type="EMBL" id="KAE8167213.1"/>
    </source>
</evidence>
<gene>
    <name evidence="8" type="ORF">BDV40DRAFT_253510</name>
</gene>
<evidence type="ECO:0000256" key="5">
    <source>
        <dbReference type="ARBA" id="ARBA00023242"/>
    </source>
</evidence>
<keyword evidence="9" id="KW-1185">Reference proteome</keyword>
<reference evidence="8 9" key="1">
    <citation type="submission" date="2019-04" db="EMBL/GenBank/DDBJ databases">
        <title>Friends and foes A comparative genomics study of 23 Aspergillus species from section Flavi.</title>
        <authorList>
            <consortium name="DOE Joint Genome Institute"/>
            <person name="Kjaerbolling I."/>
            <person name="Vesth T."/>
            <person name="Frisvad J.C."/>
            <person name="Nybo J.L."/>
            <person name="Theobald S."/>
            <person name="Kildgaard S."/>
            <person name="Isbrandt T."/>
            <person name="Kuo A."/>
            <person name="Sato A."/>
            <person name="Lyhne E.K."/>
            <person name="Kogle M.E."/>
            <person name="Wiebenga A."/>
            <person name="Kun R.S."/>
            <person name="Lubbers R.J."/>
            <person name="Makela M.R."/>
            <person name="Barry K."/>
            <person name="Chovatia M."/>
            <person name="Clum A."/>
            <person name="Daum C."/>
            <person name="Haridas S."/>
            <person name="He G."/>
            <person name="LaButti K."/>
            <person name="Lipzen A."/>
            <person name="Mondo S."/>
            <person name="Riley R."/>
            <person name="Salamov A."/>
            <person name="Simmons B.A."/>
            <person name="Magnuson J.K."/>
            <person name="Henrissat B."/>
            <person name="Mortensen U.H."/>
            <person name="Larsen T.O."/>
            <person name="Devries R.P."/>
            <person name="Grigoriev I.V."/>
            <person name="Machida M."/>
            <person name="Baker S.E."/>
            <person name="Andersen M.R."/>
        </authorList>
    </citation>
    <scope>NUCLEOTIDE SEQUENCE [LARGE SCALE GENOMIC DNA]</scope>
    <source>
        <strain evidence="8 9">CBS 117626</strain>
    </source>
</reference>
<dbReference type="GO" id="GO:0005634">
    <property type="term" value="C:nucleus"/>
    <property type="evidence" value="ECO:0007669"/>
    <property type="project" value="UniProtKB-SubCell"/>
</dbReference>
<keyword evidence="6" id="KW-0812">Transmembrane</keyword>
<dbReference type="GO" id="GO:0003677">
    <property type="term" value="F:DNA binding"/>
    <property type="evidence" value="ECO:0007669"/>
    <property type="project" value="UniProtKB-KW"/>
</dbReference>
<dbReference type="Proteomes" id="UP000326950">
    <property type="component" value="Unassembled WGS sequence"/>
</dbReference>
<dbReference type="CDD" id="cd00067">
    <property type="entry name" value="GAL4"/>
    <property type="match status" value="1"/>
</dbReference>